<accession>N9C0W3</accession>
<evidence type="ECO:0000313" key="2">
    <source>
        <dbReference type="Proteomes" id="UP000013276"/>
    </source>
</evidence>
<dbReference type="EMBL" id="APQC01000015">
    <property type="protein sequence ID" value="ENV79126.1"/>
    <property type="molecule type" value="Genomic_DNA"/>
</dbReference>
<reference evidence="1 2" key="1">
    <citation type="submission" date="2013-02" db="EMBL/GenBank/DDBJ databases">
        <title>The Genome Sequence of Acinetobacter ursingii NIPH ANC_3649.</title>
        <authorList>
            <consortium name="The Broad Institute Genome Sequencing Platform"/>
            <consortium name="The Broad Institute Genome Sequencing Center for Infectious Disease"/>
            <person name="Cerqueira G."/>
            <person name="Feldgarden M."/>
            <person name="Courvalin P."/>
            <person name="Perichon B."/>
            <person name="Grillot-Courvalin C."/>
            <person name="Clermont D."/>
            <person name="Rocha E."/>
            <person name="Yoon E.-J."/>
            <person name="Nemec A."/>
            <person name="Walker B."/>
            <person name="Young S.K."/>
            <person name="Zeng Q."/>
            <person name="Gargeya S."/>
            <person name="Fitzgerald M."/>
            <person name="Haas B."/>
            <person name="Abouelleil A."/>
            <person name="Alvarado L."/>
            <person name="Arachchi H.M."/>
            <person name="Berlin A.M."/>
            <person name="Chapman S.B."/>
            <person name="Dewar J."/>
            <person name="Goldberg J."/>
            <person name="Griggs A."/>
            <person name="Gujja S."/>
            <person name="Hansen M."/>
            <person name="Howarth C."/>
            <person name="Imamovic A."/>
            <person name="Larimer J."/>
            <person name="McCowan C."/>
            <person name="Murphy C."/>
            <person name="Neiman D."/>
            <person name="Pearson M."/>
            <person name="Priest M."/>
            <person name="Roberts A."/>
            <person name="Saif S."/>
            <person name="Shea T."/>
            <person name="Sisk P."/>
            <person name="Sykes S."/>
            <person name="Wortman J."/>
            <person name="Nusbaum C."/>
            <person name="Birren B."/>
        </authorList>
    </citation>
    <scope>NUCLEOTIDE SEQUENCE [LARGE SCALE GENOMIC DNA]</scope>
    <source>
        <strain evidence="1 2">ANC 3649</strain>
    </source>
</reference>
<proteinExistence type="predicted"/>
<dbReference type="HOGENOM" id="CLU_3211206_0_0_6"/>
<dbReference type="AlphaFoldDB" id="N9C0W3"/>
<sequence length="44" mass="5350">MCRFLSIFGKINHKYVDNKNIAYEKYTYFDFCEPSDSAWLQYLS</sequence>
<evidence type="ECO:0000313" key="1">
    <source>
        <dbReference type="EMBL" id="ENV79126.1"/>
    </source>
</evidence>
<dbReference type="Proteomes" id="UP000013276">
    <property type="component" value="Unassembled WGS sequence"/>
</dbReference>
<keyword evidence="2" id="KW-1185">Reference proteome</keyword>
<name>N9C0W3_9GAMM</name>
<comment type="caution">
    <text evidence="1">The sequence shown here is derived from an EMBL/GenBank/DDBJ whole genome shotgun (WGS) entry which is preliminary data.</text>
</comment>
<organism evidence="1 2">
    <name type="scientific">Acinetobacter ursingii ANC 3649</name>
    <dbReference type="NCBI Taxonomy" id="1257043"/>
    <lineage>
        <taxon>Bacteria</taxon>
        <taxon>Pseudomonadati</taxon>
        <taxon>Pseudomonadota</taxon>
        <taxon>Gammaproteobacteria</taxon>
        <taxon>Moraxellales</taxon>
        <taxon>Moraxellaceae</taxon>
        <taxon>Acinetobacter</taxon>
    </lineage>
</organism>
<dbReference type="PATRIC" id="fig|1257043.3.peg.1853"/>
<protein>
    <submittedName>
        <fullName evidence="1">Uncharacterized protein</fullName>
    </submittedName>
</protein>
<gene>
    <name evidence="1" type="ORF">F942_01908</name>
</gene>